<dbReference type="RefSeq" id="WP_330106542.1">
    <property type="nucleotide sequence ID" value="NZ_JAZDQT010000001.1"/>
</dbReference>
<proteinExistence type="predicted"/>
<evidence type="ECO:0000259" key="1">
    <source>
        <dbReference type="PROSITE" id="PS50925"/>
    </source>
</evidence>
<dbReference type="SMART" id="SM01034">
    <property type="entry name" value="BLUF"/>
    <property type="match status" value="1"/>
</dbReference>
<dbReference type="InterPro" id="IPR007024">
    <property type="entry name" value="BLUF_domain"/>
</dbReference>
<sequence>MYFYLLYFAVASKEFTEADFEELLEQARSRNAFLDITGKLLHCEGTFIQLLEGNKAAVKEVYESIVKDQRLIAIKTMATGHAEERYYSNWSMDFKEVSLAELNKLENCAHEDVAAYIKNASAVKLLKLLAKA</sequence>
<evidence type="ECO:0000313" key="2">
    <source>
        <dbReference type="EMBL" id="MEE1944167.1"/>
    </source>
</evidence>
<dbReference type="Gene3D" id="3.30.70.100">
    <property type="match status" value="1"/>
</dbReference>
<gene>
    <name evidence="2" type="ORF">VRU48_03540</name>
</gene>
<accession>A0ABU7I445</accession>
<dbReference type="EMBL" id="JAZDQT010000001">
    <property type="protein sequence ID" value="MEE1944167.1"/>
    <property type="molecule type" value="Genomic_DNA"/>
</dbReference>
<dbReference type="Proteomes" id="UP001336835">
    <property type="component" value="Unassembled WGS sequence"/>
</dbReference>
<protein>
    <submittedName>
        <fullName evidence="2">BLUF domain-containing protein</fullName>
    </submittedName>
</protein>
<feature type="domain" description="BLUF" evidence="1">
    <location>
        <begin position="2"/>
        <end position="93"/>
    </location>
</feature>
<dbReference type="Pfam" id="PF04940">
    <property type="entry name" value="BLUF"/>
    <property type="match status" value="1"/>
</dbReference>
<dbReference type="InterPro" id="IPR036046">
    <property type="entry name" value="Acylphosphatase-like_dom_sf"/>
</dbReference>
<dbReference type="SUPFAM" id="SSF54975">
    <property type="entry name" value="Acylphosphatase/BLUF domain-like"/>
    <property type="match status" value="1"/>
</dbReference>
<reference evidence="2 3" key="1">
    <citation type="submission" date="2024-01" db="EMBL/GenBank/DDBJ databases">
        <title>Pedobacter sp. nov., isolated from fresh soil.</title>
        <authorList>
            <person name="Le N.T.T."/>
        </authorList>
    </citation>
    <scope>NUCLEOTIDE SEQUENCE [LARGE SCALE GENOMIC DNA]</scope>
    <source>
        <strain evidence="2 3">KR3-3</strain>
    </source>
</reference>
<organism evidence="2 3">
    <name type="scientific">Pedobacter albus</name>
    <dbReference type="NCBI Taxonomy" id="3113905"/>
    <lineage>
        <taxon>Bacteria</taxon>
        <taxon>Pseudomonadati</taxon>
        <taxon>Bacteroidota</taxon>
        <taxon>Sphingobacteriia</taxon>
        <taxon>Sphingobacteriales</taxon>
        <taxon>Sphingobacteriaceae</taxon>
        <taxon>Pedobacter</taxon>
    </lineage>
</organism>
<dbReference type="PROSITE" id="PS50925">
    <property type="entry name" value="BLUF"/>
    <property type="match status" value="1"/>
</dbReference>
<comment type="caution">
    <text evidence="2">The sequence shown here is derived from an EMBL/GenBank/DDBJ whole genome shotgun (WGS) entry which is preliminary data.</text>
</comment>
<evidence type="ECO:0000313" key="3">
    <source>
        <dbReference type="Proteomes" id="UP001336835"/>
    </source>
</evidence>
<name>A0ABU7I445_9SPHI</name>
<keyword evidence="3" id="KW-1185">Reference proteome</keyword>